<sequence length="1061" mass="117445">KKKRFATSSLLRSEIGSLRFCGDGVPKENSPFINNTENDKGSSYDGTNMALFEEEMDSNPMVSSLLNKLANYTNLTQGAHEHEEADDDEGSKKKAVKSPQMGTFMGVYLPCLQNILGVILFLRLTWIVGTAGILESLVIVGLCCSCTMLTAISMSAIATNGVVPAGGSYYMISRSLGPEFGGAVGLCFYLGTTFAGSMYILGTIEILLTYIVPKAAIFVATRKEDEVDALLNNMRVYGSCCLAMMAVVVFVGVKYVNKLALVFLACVILSILAIYAGVIKTIFEPPDFPVCMLGNRTLQNHNFDKCLKTEVIDNITVTTKLWTLFCEGPELNATCNEYFTNNNVTVVQGIPGLTSGVISDNMWSEYGPLDMLVENKKLPSFGGSDPAKDIYMPYVVNDIMTFFTLLVGIYFPSVTGEVAIPLCFISKCLVFSCDTPTLSRFGDSVKGNLVIGTLSWPSPWVIVIGSFFSCCGAGLQSLTGAPRLLQAIARDGIVPFLQVFGHGKANGEPTWALLLTAGICEIGILIASLDSVAPILSMFFLMCYLFVNLACAVQTLLRTPNWRPRFKYYHWALSFLGMSLCLALMFISSWYYAIVAMVIAGCIYKYIEYRGAEKEWGDGIRGLSLNAARYALIRLEDAPPHTKNWRPQLLVLLNLDSDQGVKHPRLLSFCTQLKAGKGLTIVGNVIEGTYLTKETEAKKAEQNIKASMSAERTKGFCHVVVSSNLRDGVSHLIQSAGLGGMKHNTVLMQSFNDSVHPETVRETTAAHQALLVAKNVDSFPTNQDRLGEGTIDVWWVVHDGGMLMLLPFLLRQHKVWRKCKMRIFTVAQLDDNSIQMKKDLQMFLYHLRLNAEVEVVEMVRIFLTKLMFCWPLSLFICHCLSGPCHTAQIQSITDESRSSIRRKNQGAAQSTNLSRQSSPMEDTQEDEVAQLIHDRNTASHATLNDKADTGPERVHMTWTKDKLFTERNRNRECNANMAVRDLFNMKPNQSNVRRMHTAIKLNEVVVNKSQGAHLVLLNMPGPPKNRGGDENYMEFLEVLLEGLNRVLLVRGGGREVITIYS</sequence>
<evidence type="ECO:0000256" key="10">
    <source>
        <dbReference type="ARBA" id="ARBA00023065"/>
    </source>
</evidence>
<feature type="compositionally biased region" description="Polar residues" evidence="16">
    <location>
        <begin position="906"/>
        <end position="921"/>
    </location>
</feature>
<feature type="region of interest" description="Disordered" evidence="16">
    <location>
        <begin position="895"/>
        <end position="925"/>
    </location>
</feature>
<evidence type="ECO:0000256" key="11">
    <source>
        <dbReference type="ARBA" id="ARBA00023136"/>
    </source>
</evidence>
<organism evidence="20 21">
    <name type="scientific">Anabas testudineus</name>
    <name type="common">Climbing perch</name>
    <name type="synonym">Anthias testudineus</name>
    <dbReference type="NCBI Taxonomy" id="64144"/>
    <lineage>
        <taxon>Eukaryota</taxon>
        <taxon>Metazoa</taxon>
        <taxon>Chordata</taxon>
        <taxon>Craniata</taxon>
        <taxon>Vertebrata</taxon>
        <taxon>Euteleostomi</taxon>
        <taxon>Actinopterygii</taxon>
        <taxon>Neopterygii</taxon>
        <taxon>Teleostei</taxon>
        <taxon>Neoteleostei</taxon>
        <taxon>Acanthomorphata</taxon>
        <taxon>Anabantaria</taxon>
        <taxon>Anabantiformes</taxon>
        <taxon>Anabantoidei</taxon>
        <taxon>Anabantidae</taxon>
        <taxon>Anabas</taxon>
    </lineage>
</organism>
<feature type="domain" description="Amino acid permease/ SLC12A" evidence="18">
    <location>
        <begin position="107"/>
        <end position="284"/>
    </location>
</feature>
<feature type="transmembrane region" description="Helical" evidence="17">
    <location>
        <begin position="259"/>
        <end position="278"/>
    </location>
</feature>
<dbReference type="GO" id="GO:0055064">
    <property type="term" value="P:chloride ion homeostasis"/>
    <property type="evidence" value="ECO:0007669"/>
    <property type="project" value="TreeGrafter"/>
</dbReference>
<feature type="domain" description="SLC12A transporter C-terminal" evidence="19">
    <location>
        <begin position="773"/>
        <end position="858"/>
    </location>
</feature>
<evidence type="ECO:0000256" key="13">
    <source>
        <dbReference type="ARBA" id="ARBA00023214"/>
    </source>
</evidence>
<reference evidence="20" key="1">
    <citation type="submission" date="2021-04" db="EMBL/GenBank/DDBJ databases">
        <authorList>
            <consortium name="Wellcome Sanger Institute Data Sharing"/>
        </authorList>
    </citation>
    <scope>NUCLEOTIDE SEQUENCE [LARGE SCALE GENOMIC DNA]</scope>
</reference>
<feature type="transmembrane region" description="Helical" evidence="17">
    <location>
        <begin position="569"/>
        <end position="593"/>
    </location>
</feature>
<evidence type="ECO:0000256" key="1">
    <source>
        <dbReference type="ARBA" id="ARBA00004651"/>
    </source>
</evidence>
<dbReference type="GO" id="GO:0055075">
    <property type="term" value="P:potassium ion homeostasis"/>
    <property type="evidence" value="ECO:0007669"/>
    <property type="project" value="TreeGrafter"/>
</dbReference>
<dbReference type="PANTHER" id="PTHR11827:SF47">
    <property type="entry name" value="SOLUTE CARRIER FAMILY 12 MEMBER 7"/>
    <property type="match status" value="1"/>
</dbReference>
<reference evidence="20" key="2">
    <citation type="submission" date="2025-08" db="UniProtKB">
        <authorList>
            <consortium name="Ensembl"/>
        </authorList>
    </citation>
    <scope>IDENTIFICATION</scope>
</reference>
<feature type="transmembrane region" description="Helical" evidence="17">
    <location>
        <begin position="511"/>
        <end position="529"/>
    </location>
</feature>
<dbReference type="Pfam" id="PF00324">
    <property type="entry name" value="AA_permease"/>
    <property type="match status" value="2"/>
</dbReference>
<dbReference type="Gene3D" id="1.20.1740.10">
    <property type="entry name" value="Amino acid/polyamine transporter I"/>
    <property type="match status" value="2"/>
</dbReference>
<evidence type="ECO:0000256" key="2">
    <source>
        <dbReference type="ARBA" id="ARBA00022448"/>
    </source>
</evidence>
<evidence type="ECO:0000256" key="5">
    <source>
        <dbReference type="ARBA" id="ARBA00022553"/>
    </source>
</evidence>
<dbReference type="InterPro" id="IPR004841">
    <property type="entry name" value="AA-permease/SLC12A_dom"/>
</dbReference>
<feature type="transmembrane region" description="Helical" evidence="17">
    <location>
        <begin position="102"/>
        <end position="124"/>
    </location>
</feature>
<dbReference type="InterPro" id="IPR004842">
    <property type="entry name" value="SLC12A_fam"/>
</dbReference>
<feature type="domain" description="Amino acid permease/ SLC12A" evidence="18">
    <location>
        <begin position="459"/>
        <end position="650"/>
    </location>
</feature>
<keyword evidence="21" id="KW-1185">Reference proteome</keyword>
<dbReference type="Proteomes" id="UP000265040">
    <property type="component" value="Chromosome 2"/>
</dbReference>
<dbReference type="Ensembl" id="ENSATET00000065640.2">
    <property type="protein sequence ID" value="ENSATEP00000040980.1"/>
    <property type="gene ID" value="ENSATEG00000019481.3"/>
</dbReference>
<dbReference type="GO" id="GO:1990573">
    <property type="term" value="P:potassium ion import across plasma membrane"/>
    <property type="evidence" value="ECO:0007669"/>
    <property type="project" value="TreeGrafter"/>
</dbReference>
<feature type="domain" description="SLC12A transporter C-terminal" evidence="19">
    <location>
        <begin position="947"/>
        <end position="1061"/>
    </location>
</feature>
<keyword evidence="12" id="KW-0325">Glycoprotein</keyword>
<keyword evidence="3" id="KW-1003">Cell membrane</keyword>
<feature type="region of interest" description="Disordered" evidence="16">
    <location>
        <begin position="22"/>
        <end position="46"/>
    </location>
</feature>
<dbReference type="GO" id="GO:0045202">
    <property type="term" value="C:synapse"/>
    <property type="evidence" value="ECO:0007669"/>
    <property type="project" value="GOC"/>
</dbReference>
<evidence type="ECO:0000256" key="15">
    <source>
        <dbReference type="ARBA" id="ARBA00047825"/>
    </source>
</evidence>
<feature type="transmembrane region" description="Helical" evidence="17">
    <location>
        <begin position="180"/>
        <end position="200"/>
    </location>
</feature>
<evidence type="ECO:0000256" key="9">
    <source>
        <dbReference type="ARBA" id="ARBA00022989"/>
    </source>
</evidence>
<feature type="transmembrane region" description="Helical" evidence="17">
    <location>
        <begin position="234"/>
        <end position="253"/>
    </location>
</feature>
<dbReference type="GO" id="GO:0015379">
    <property type="term" value="F:potassium:chloride symporter activity"/>
    <property type="evidence" value="ECO:0007669"/>
    <property type="project" value="InterPro"/>
</dbReference>
<keyword evidence="7" id="KW-0769">Symport</keyword>
<keyword evidence="10" id="KW-0406">Ion transport</keyword>
<evidence type="ECO:0008006" key="22">
    <source>
        <dbReference type="Google" id="ProtNLM"/>
    </source>
</evidence>
<dbReference type="InterPro" id="IPR018491">
    <property type="entry name" value="SLC12_C"/>
</dbReference>
<keyword evidence="8" id="KW-0630">Potassium</keyword>
<dbReference type="PANTHER" id="PTHR11827">
    <property type="entry name" value="SOLUTE CARRIER FAMILY 12, CATION COTRANSPORTERS"/>
    <property type="match status" value="1"/>
</dbReference>
<comment type="catalytic activity">
    <reaction evidence="15">
        <text>K(+)(in) + chloride(in) = K(+)(out) + chloride(out)</text>
        <dbReference type="Rhea" id="RHEA:72427"/>
        <dbReference type="ChEBI" id="CHEBI:17996"/>
        <dbReference type="ChEBI" id="CHEBI:29103"/>
    </reaction>
</comment>
<dbReference type="GO" id="GO:0006884">
    <property type="term" value="P:cell volume homeostasis"/>
    <property type="evidence" value="ECO:0007669"/>
    <property type="project" value="TreeGrafter"/>
</dbReference>
<evidence type="ECO:0000259" key="19">
    <source>
        <dbReference type="Pfam" id="PF03522"/>
    </source>
</evidence>
<reference evidence="20" key="3">
    <citation type="submission" date="2025-09" db="UniProtKB">
        <authorList>
            <consortium name="Ensembl"/>
        </authorList>
    </citation>
    <scope>IDENTIFICATION</scope>
</reference>
<proteinExistence type="inferred from homology"/>
<evidence type="ECO:0000313" key="21">
    <source>
        <dbReference type="Proteomes" id="UP000265040"/>
    </source>
</evidence>
<name>A0A7N6A3T9_ANATE</name>
<dbReference type="GeneTree" id="ENSGT00940000157657"/>
<keyword evidence="9 17" id="KW-1133">Transmembrane helix</keyword>
<protein>
    <recommendedName>
        <fullName evidence="22">Solute carrier family 12 member 7b</fullName>
    </recommendedName>
</protein>
<evidence type="ECO:0000256" key="17">
    <source>
        <dbReference type="SAM" id="Phobius"/>
    </source>
</evidence>
<accession>A0A7N6A3T9</accession>
<dbReference type="Pfam" id="PF03522">
    <property type="entry name" value="SLC12"/>
    <property type="match status" value="3"/>
</dbReference>
<dbReference type="FunFam" id="1.20.1740.10:FF:000049">
    <property type="entry name" value="Solute carrier family 12 (potassium/chloride transporter), member 4"/>
    <property type="match status" value="1"/>
</dbReference>
<evidence type="ECO:0000256" key="8">
    <source>
        <dbReference type="ARBA" id="ARBA00022958"/>
    </source>
</evidence>
<keyword evidence="13" id="KW-0868">Chloride</keyword>
<keyword evidence="2" id="KW-0813">Transport</keyword>
<keyword evidence="11 17" id="KW-0472">Membrane</keyword>
<feature type="transmembrane region" description="Helical" evidence="17">
    <location>
        <begin position="535"/>
        <end position="557"/>
    </location>
</feature>
<evidence type="ECO:0000256" key="16">
    <source>
        <dbReference type="SAM" id="MobiDB-lite"/>
    </source>
</evidence>
<evidence type="ECO:0000259" key="18">
    <source>
        <dbReference type="Pfam" id="PF00324"/>
    </source>
</evidence>
<dbReference type="InterPro" id="IPR000076">
    <property type="entry name" value="KCL_cotranspt"/>
</dbReference>
<evidence type="ECO:0000256" key="4">
    <source>
        <dbReference type="ARBA" id="ARBA00022538"/>
    </source>
</evidence>
<dbReference type="GO" id="GO:0005886">
    <property type="term" value="C:plasma membrane"/>
    <property type="evidence" value="ECO:0007669"/>
    <property type="project" value="UniProtKB-SubCell"/>
</dbReference>
<comment type="similarity">
    <text evidence="14">Belongs to the SLC12A transporter family. K/Cl co-transporter subfamily.</text>
</comment>
<evidence type="ECO:0000256" key="3">
    <source>
        <dbReference type="ARBA" id="ARBA00022475"/>
    </source>
</evidence>
<dbReference type="GO" id="GO:0007268">
    <property type="term" value="P:chemical synaptic transmission"/>
    <property type="evidence" value="ECO:0007669"/>
    <property type="project" value="TreeGrafter"/>
</dbReference>
<dbReference type="AlphaFoldDB" id="A0A7N6A3T9"/>
<evidence type="ECO:0000256" key="12">
    <source>
        <dbReference type="ARBA" id="ARBA00023180"/>
    </source>
</evidence>
<feature type="domain" description="SLC12A transporter C-terminal" evidence="19">
    <location>
        <begin position="664"/>
        <end position="748"/>
    </location>
</feature>
<evidence type="ECO:0000256" key="6">
    <source>
        <dbReference type="ARBA" id="ARBA00022692"/>
    </source>
</evidence>
<evidence type="ECO:0000256" key="7">
    <source>
        <dbReference type="ARBA" id="ARBA00022847"/>
    </source>
</evidence>
<dbReference type="PRINTS" id="PR01081">
    <property type="entry name" value="KCLTRNSPORT"/>
</dbReference>
<keyword evidence="6 17" id="KW-0812">Transmembrane</keyword>
<keyword evidence="4" id="KW-0633">Potassium transport</keyword>
<comment type="subcellular location">
    <subcellularLocation>
        <location evidence="1">Cell membrane</location>
        <topology evidence="1">Multi-pass membrane protein</topology>
    </subcellularLocation>
</comment>
<evidence type="ECO:0000313" key="20">
    <source>
        <dbReference type="Ensembl" id="ENSATEP00000040980.1"/>
    </source>
</evidence>
<evidence type="ECO:0000256" key="14">
    <source>
        <dbReference type="ARBA" id="ARBA00046331"/>
    </source>
</evidence>
<keyword evidence="5" id="KW-0597">Phosphoprotein</keyword>
<feature type="transmembrane region" description="Helical" evidence="17">
    <location>
        <begin position="136"/>
        <end position="159"/>
    </location>
</feature>